<proteinExistence type="predicted"/>
<evidence type="ECO:0000313" key="2">
    <source>
        <dbReference type="Proteomes" id="UP000265520"/>
    </source>
</evidence>
<comment type="caution">
    <text evidence="1">The sequence shown here is derived from an EMBL/GenBank/DDBJ whole genome shotgun (WGS) entry which is preliminary data.</text>
</comment>
<reference evidence="1 2" key="1">
    <citation type="journal article" date="2018" name="Front. Plant Sci.">
        <title>Red Clover (Trifolium pratense) and Zigzag Clover (T. medium) - A Picture of Genomic Similarities and Differences.</title>
        <authorList>
            <person name="Dluhosova J."/>
            <person name="Istvanek J."/>
            <person name="Nedelnik J."/>
            <person name="Repkova J."/>
        </authorList>
    </citation>
    <scope>NUCLEOTIDE SEQUENCE [LARGE SCALE GENOMIC DNA]</scope>
    <source>
        <strain evidence="2">cv. 10/8</strain>
        <tissue evidence="1">Leaf</tissue>
    </source>
</reference>
<dbReference type="AlphaFoldDB" id="A0A392Q903"/>
<sequence length="44" mass="4703">MASIVRRREGCARRIPVSDMQDSSPPPALVAGTVALRAARAHKC</sequence>
<dbReference type="Proteomes" id="UP000265520">
    <property type="component" value="Unassembled WGS sequence"/>
</dbReference>
<name>A0A392Q903_9FABA</name>
<evidence type="ECO:0000313" key="1">
    <source>
        <dbReference type="EMBL" id="MCI20614.1"/>
    </source>
</evidence>
<organism evidence="1 2">
    <name type="scientific">Trifolium medium</name>
    <dbReference type="NCBI Taxonomy" id="97028"/>
    <lineage>
        <taxon>Eukaryota</taxon>
        <taxon>Viridiplantae</taxon>
        <taxon>Streptophyta</taxon>
        <taxon>Embryophyta</taxon>
        <taxon>Tracheophyta</taxon>
        <taxon>Spermatophyta</taxon>
        <taxon>Magnoliopsida</taxon>
        <taxon>eudicotyledons</taxon>
        <taxon>Gunneridae</taxon>
        <taxon>Pentapetalae</taxon>
        <taxon>rosids</taxon>
        <taxon>fabids</taxon>
        <taxon>Fabales</taxon>
        <taxon>Fabaceae</taxon>
        <taxon>Papilionoideae</taxon>
        <taxon>50 kb inversion clade</taxon>
        <taxon>NPAAA clade</taxon>
        <taxon>Hologalegina</taxon>
        <taxon>IRL clade</taxon>
        <taxon>Trifolieae</taxon>
        <taxon>Trifolium</taxon>
    </lineage>
</organism>
<dbReference type="EMBL" id="LXQA010120747">
    <property type="protein sequence ID" value="MCI20614.1"/>
    <property type="molecule type" value="Genomic_DNA"/>
</dbReference>
<accession>A0A392Q903</accession>
<keyword evidence="2" id="KW-1185">Reference proteome</keyword>
<protein>
    <submittedName>
        <fullName evidence="1">Uncharacterized protein</fullName>
    </submittedName>
</protein>